<organism evidence="2 3">
    <name type="scientific">Desulfonema limicola</name>
    <dbReference type="NCBI Taxonomy" id="45656"/>
    <lineage>
        <taxon>Bacteria</taxon>
        <taxon>Pseudomonadati</taxon>
        <taxon>Thermodesulfobacteriota</taxon>
        <taxon>Desulfobacteria</taxon>
        <taxon>Desulfobacterales</taxon>
        <taxon>Desulfococcaceae</taxon>
        <taxon>Desulfonema</taxon>
    </lineage>
</organism>
<dbReference type="AlphaFoldDB" id="A0A975B813"/>
<reference evidence="2" key="1">
    <citation type="journal article" date="2021" name="Microb. Physiol.">
        <title>Proteogenomic Insights into the Physiology of Marine, Sulfate-Reducing, Filamentous Desulfonema limicola and Desulfonema magnum.</title>
        <authorList>
            <person name="Schnaars V."/>
            <person name="Wohlbrand L."/>
            <person name="Scheve S."/>
            <person name="Hinrichs C."/>
            <person name="Reinhardt R."/>
            <person name="Rabus R."/>
        </authorList>
    </citation>
    <scope>NUCLEOTIDE SEQUENCE</scope>
    <source>
        <strain evidence="2">5ac10</strain>
    </source>
</reference>
<keyword evidence="1" id="KW-0812">Transmembrane</keyword>
<name>A0A975B813_9BACT</name>
<dbReference type="Proteomes" id="UP000663720">
    <property type="component" value="Chromosome"/>
</dbReference>
<sequence length="319" mass="35925">MSVNLCKFKIQLFQAGTLCFFIGILIMIKALTASAGEFPGTKIAVLVSLNIKPYAEAVQGIDRVLSDAGINPDTFFLDRYEGKALESLALKLTRQDYDLFIAVGPEASGFTWSKFQDKTVYTMVLHPEKIENTPKKICGIPFNIPVDTQIKKIEQSLPGLKRIGLLHDPEYNSSFFNQAYEQGIKSGLEIIPLEASSKKEIPLVLDKNWDKIDCLWMIPDRTIISESIIKYIIKESLLKKIPLIGYNSFFYESGAAMSFIFNYESLGKQTGETVLKVLKGDLCKDNEPEFQIWLNHKVLNSLGISFKEIDKEKGGYPEQ</sequence>
<dbReference type="KEGG" id="dli:dnl_29210"/>
<accession>A0A975B813</accession>
<keyword evidence="1" id="KW-0472">Membrane</keyword>
<keyword evidence="1" id="KW-1133">Transmembrane helix</keyword>
<dbReference type="PANTHER" id="PTHR35271:SF1">
    <property type="entry name" value="ABC TRANSPORTER, SUBSTRATE-BINDING LIPOPROTEIN"/>
    <property type="match status" value="1"/>
</dbReference>
<dbReference type="EMBL" id="CP061799">
    <property type="protein sequence ID" value="QTA80611.1"/>
    <property type="molecule type" value="Genomic_DNA"/>
</dbReference>
<evidence type="ECO:0000313" key="2">
    <source>
        <dbReference type="EMBL" id="QTA80611.1"/>
    </source>
</evidence>
<dbReference type="PANTHER" id="PTHR35271">
    <property type="entry name" value="ABC TRANSPORTER, SUBSTRATE-BINDING LIPOPROTEIN-RELATED"/>
    <property type="match status" value="1"/>
</dbReference>
<evidence type="ECO:0000256" key="1">
    <source>
        <dbReference type="SAM" id="Phobius"/>
    </source>
</evidence>
<dbReference type="Gene3D" id="3.40.50.2300">
    <property type="match status" value="2"/>
</dbReference>
<dbReference type="InterPro" id="IPR007487">
    <property type="entry name" value="ABC_transpt-TYRBP-like"/>
</dbReference>
<proteinExistence type="predicted"/>
<feature type="transmembrane region" description="Helical" evidence="1">
    <location>
        <begin position="12"/>
        <end position="31"/>
    </location>
</feature>
<dbReference type="Pfam" id="PF04392">
    <property type="entry name" value="ABC_sub_bind"/>
    <property type="match status" value="1"/>
</dbReference>
<protein>
    <submittedName>
        <fullName evidence="2">ABC-type transport system, periplasmic substrate-binding protein</fullName>
    </submittedName>
</protein>
<evidence type="ECO:0000313" key="3">
    <source>
        <dbReference type="Proteomes" id="UP000663720"/>
    </source>
</evidence>
<gene>
    <name evidence="2" type="ORF">dnl_29210</name>
</gene>
<keyword evidence="3" id="KW-1185">Reference proteome</keyword>